<feature type="transmembrane region" description="Helical" evidence="5">
    <location>
        <begin position="178"/>
        <end position="201"/>
    </location>
</feature>
<sequence length="452" mass="47009">MTAGQGMIATISATLDQRPISTRQIAILLIVQFILMIDGLDIQLLGLVAPVILAEWGIERAAFGPALAASLLGLALGAGGGGRLGDLFGRKRVLCVATFLFGLATVVAAFAQDVTQMTIIRFISGLGFGAATPSSVALVAEWLPRRAQAKAIAFLSVGTPLGGMVGALALQLFLPMLGWRGCFVACGLLTLAVAFIVLVALPESAAYLAGKGESERAADLLKRHAGIESIALATPASAREMPTSRARQDSMFARHYLRLNVGAWLLFFSAQLIVYAFISWMPTMLTTAGFPLAQALQAIFAFNLLSVMAALLAGFLVNALGSRRVVMSAALLAAGCILLLGLRLHGLSGLPDAATYWVVMGAVGGVGIFASTAIATGYSVIALGYSEQVRATGIGVGLMIGRSGGVIMGLIGGVLLSVANDQSWPFFAVVLFFALTILAAALVINRHIPPLR</sequence>
<feature type="transmembrane region" description="Helical" evidence="5">
    <location>
        <begin position="93"/>
        <end position="112"/>
    </location>
</feature>
<feature type="transmembrane region" description="Helical" evidence="5">
    <location>
        <begin position="424"/>
        <end position="444"/>
    </location>
</feature>
<name>A0ABR6NGC6_9SPHN</name>
<dbReference type="Pfam" id="PF07690">
    <property type="entry name" value="MFS_1"/>
    <property type="match status" value="1"/>
</dbReference>
<feature type="transmembrane region" description="Helical" evidence="5">
    <location>
        <begin position="118"/>
        <end position="140"/>
    </location>
</feature>
<proteinExistence type="predicted"/>
<keyword evidence="4 5" id="KW-0472">Membrane</keyword>
<dbReference type="InterPro" id="IPR036259">
    <property type="entry name" value="MFS_trans_sf"/>
</dbReference>
<feature type="transmembrane region" description="Helical" evidence="5">
    <location>
        <begin position="298"/>
        <end position="318"/>
    </location>
</feature>
<protein>
    <submittedName>
        <fullName evidence="7">AAHS family 4-hydroxybenzoate transporter-like MFS transporter</fullName>
    </submittedName>
</protein>
<organism evidence="7 8">
    <name type="scientific">Sphingobium lignivorans</name>
    <dbReference type="NCBI Taxonomy" id="2735886"/>
    <lineage>
        <taxon>Bacteria</taxon>
        <taxon>Pseudomonadati</taxon>
        <taxon>Pseudomonadota</taxon>
        <taxon>Alphaproteobacteria</taxon>
        <taxon>Sphingomonadales</taxon>
        <taxon>Sphingomonadaceae</taxon>
        <taxon>Sphingobium</taxon>
    </lineage>
</organism>
<evidence type="ECO:0000313" key="7">
    <source>
        <dbReference type="EMBL" id="MBB5985687.1"/>
    </source>
</evidence>
<accession>A0ABR6NGC6</accession>
<dbReference type="Gene3D" id="1.20.1250.20">
    <property type="entry name" value="MFS general substrate transporter like domains"/>
    <property type="match status" value="1"/>
</dbReference>
<dbReference type="PROSITE" id="PS50850">
    <property type="entry name" value="MFS"/>
    <property type="match status" value="1"/>
</dbReference>
<feature type="transmembrane region" description="Helical" evidence="5">
    <location>
        <begin position="152"/>
        <end position="172"/>
    </location>
</feature>
<comment type="subcellular location">
    <subcellularLocation>
        <location evidence="1">Membrane</location>
        <topology evidence="1">Multi-pass membrane protein</topology>
    </subcellularLocation>
</comment>
<feature type="transmembrane region" description="Helical" evidence="5">
    <location>
        <begin position="356"/>
        <end position="381"/>
    </location>
</feature>
<dbReference type="Proteomes" id="UP001138540">
    <property type="component" value="Unassembled WGS sequence"/>
</dbReference>
<keyword evidence="8" id="KW-1185">Reference proteome</keyword>
<dbReference type="PANTHER" id="PTHR23508">
    <property type="entry name" value="CARBOXYLIC ACID TRANSPORTER PROTEIN HOMOLOG"/>
    <property type="match status" value="1"/>
</dbReference>
<dbReference type="RefSeq" id="WP_184152342.1">
    <property type="nucleotide sequence ID" value="NZ_JACHKA010000001.1"/>
</dbReference>
<feature type="transmembrane region" description="Helical" evidence="5">
    <location>
        <begin position="61"/>
        <end position="81"/>
    </location>
</feature>
<evidence type="ECO:0000256" key="1">
    <source>
        <dbReference type="ARBA" id="ARBA00004141"/>
    </source>
</evidence>
<evidence type="ECO:0000256" key="4">
    <source>
        <dbReference type="ARBA" id="ARBA00023136"/>
    </source>
</evidence>
<evidence type="ECO:0000256" key="5">
    <source>
        <dbReference type="SAM" id="Phobius"/>
    </source>
</evidence>
<dbReference type="EMBL" id="JACHKA010000001">
    <property type="protein sequence ID" value="MBB5985687.1"/>
    <property type="molecule type" value="Genomic_DNA"/>
</dbReference>
<dbReference type="InterPro" id="IPR020846">
    <property type="entry name" value="MFS_dom"/>
</dbReference>
<feature type="transmembrane region" description="Helical" evidence="5">
    <location>
        <begin position="257"/>
        <end position="278"/>
    </location>
</feature>
<feature type="transmembrane region" description="Helical" evidence="5">
    <location>
        <begin position="325"/>
        <end position="344"/>
    </location>
</feature>
<keyword evidence="2 5" id="KW-0812">Transmembrane</keyword>
<comment type="caution">
    <text evidence="7">The sequence shown here is derived from an EMBL/GenBank/DDBJ whole genome shotgun (WGS) entry which is preliminary data.</text>
</comment>
<feature type="transmembrane region" description="Helical" evidence="5">
    <location>
        <begin position="393"/>
        <end position="418"/>
    </location>
</feature>
<keyword evidence="3 5" id="KW-1133">Transmembrane helix</keyword>
<gene>
    <name evidence="7" type="ORF">HNP60_001661</name>
</gene>
<dbReference type="PANTHER" id="PTHR23508:SF10">
    <property type="entry name" value="CARBOXYLIC ACID TRANSPORTER PROTEIN HOMOLOG"/>
    <property type="match status" value="1"/>
</dbReference>
<reference evidence="7 8" key="1">
    <citation type="submission" date="2020-08" db="EMBL/GenBank/DDBJ databases">
        <title>Exploring microbial biodiversity for novel pathways involved in the catabolism of aromatic compounds derived from lignin.</title>
        <authorList>
            <person name="Elkins J."/>
        </authorList>
    </citation>
    <scope>NUCLEOTIDE SEQUENCE [LARGE SCALE GENOMIC DNA]</scope>
    <source>
        <strain evidence="7 8">B1D3A</strain>
    </source>
</reference>
<evidence type="ECO:0000256" key="3">
    <source>
        <dbReference type="ARBA" id="ARBA00022989"/>
    </source>
</evidence>
<evidence type="ECO:0000259" key="6">
    <source>
        <dbReference type="PROSITE" id="PS50850"/>
    </source>
</evidence>
<evidence type="ECO:0000256" key="2">
    <source>
        <dbReference type="ARBA" id="ARBA00022692"/>
    </source>
</evidence>
<dbReference type="SUPFAM" id="SSF103473">
    <property type="entry name" value="MFS general substrate transporter"/>
    <property type="match status" value="1"/>
</dbReference>
<evidence type="ECO:0000313" key="8">
    <source>
        <dbReference type="Proteomes" id="UP001138540"/>
    </source>
</evidence>
<feature type="domain" description="Major facilitator superfamily (MFS) profile" evidence="6">
    <location>
        <begin position="27"/>
        <end position="452"/>
    </location>
</feature>
<dbReference type="InterPro" id="IPR011701">
    <property type="entry name" value="MFS"/>
</dbReference>
<feature type="transmembrane region" description="Helical" evidence="5">
    <location>
        <begin position="25"/>
        <end position="49"/>
    </location>
</feature>